<keyword evidence="1" id="KW-0479">Metal-binding</keyword>
<dbReference type="SUPFAM" id="SSF54826">
    <property type="entry name" value="Enolase N-terminal domain-like"/>
    <property type="match status" value="1"/>
</dbReference>
<dbReference type="Pfam" id="PF21508">
    <property type="entry name" value="MenC_N"/>
    <property type="match status" value="1"/>
</dbReference>
<dbReference type="SUPFAM" id="SSF51604">
    <property type="entry name" value="Enolase C-terminal domain-like"/>
    <property type="match status" value="1"/>
</dbReference>
<dbReference type="RefSeq" id="WP_079683238.1">
    <property type="nucleotide sequence ID" value="NZ_FUYQ01000010.1"/>
</dbReference>
<evidence type="ECO:0000313" key="6">
    <source>
        <dbReference type="Proteomes" id="UP000190852"/>
    </source>
</evidence>
<evidence type="ECO:0000313" key="5">
    <source>
        <dbReference type="EMBL" id="SKB54475.1"/>
    </source>
</evidence>
<dbReference type="CDD" id="cd03320">
    <property type="entry name" value="OSBS"/>
    <property type="match status" value="1"/>
</dbReference>
<dbReference type="InterPro" id="IPR029017">
    <property type="entry name" value="Enolase-like_N"/>
</dbReference>
<dbReference type="GO" id="GO:0046872">
    <property type="term" value="F:metal ion binding"/>
    <property type="evidence" value="ECO:0007669"/>
    <property type="project" value="UniProtKB-KW"/>
</dbReference>
<keyword evidence="6" id="KW-1185">Reference proteome</keyword>
<dbReference type="InterPro" id="IPR013342">
    <property type="entry name" value="Mandelate_racemase_C"/>
</dbReference>
<dbReference type="PANTHER" id="PTHR48073:SF2">
    <property type="entry name" value="O-SUCCINYLBENZOATE SYNTHASE"/>
    <property type="match status" value="1"/>
</dbReference>
<evidence type="ECO:0000259" key="4">
    <source>
        <dbReference type="SMART" id="SM00922"/>
    </source>
</evidence>
<protein>
    <submittedName>
        <fullName evidence="5">O-succinylbenzoate synthase</fullName>
    </submittedName>
</protein>
<dbReference type="EMBL" id="FUYQ01000010">
    <property type="protein sequence ID" value="SKB54475.1"/>
    <property type="molecule type" value="Genomic_DNA"/>
</dbReference>
<evidence type="ECO:0000256" key="1">
    <source>
        <dbReference type="ARBA" id="ARBA00022723"/>
    </source>
</evidence>
<dbReference type="InterPro" id="IPR018110">
    <property type="entry name" value="Mandel_Rmase/mucon_lact_enz_CS"/>
</dbReference>
<dbReference type="PROSITE" id="PS00909">
    <property type="entry name" value="MR_MLE_2"/>
    <property type="match status" value="1"/>
</dbReference>
<sequence length="354" mass="39496">MIQVNIIPYTLLFKQPAGTSRGVYTTRKVWYVVLASQDKTIQGIGECAPLPNLSCDDCPDYESILNDACSKLRETGEIDYDSLRSFPSILFGLESALLHYKCGSYSFWNTSFSRGEKGIPINGLIWMGNTESMQKQIANKLEAGFRCIKLKIGALNFEEELKVLRSIRSNYSKEELMLRVDANGAFSPGEAMDKLNRLAELEIHSIEQPIRNGHWDEMAMLASISPVPIALDEELIGVNCLTEKKKLLTNIKPQYIILKPSLHGGLVGAEEWIKEATNLNIDWWITSALESNIGLNVIAQWTASLGVESPQGLGTGALYENNLPMPLEIRGDRLWFNPSGKVLNINKQLNLSCK</sequence>
<dbReference type="GO" id="GO:0016829">
    <property type="term" value="F:lyase activity"/>
    <property type="evidence" value="ECO:0007669"/>
    <property type="project" value="UniProtKB-KW"/>
</dbReference>
<evidence type="ECO:0000256" key="3">
    <source>
        <dbReference type="ARBA" id="ARBA00023239"/>
    </source>
</evidence>
<keyword evidence="3" id="KW-0456">Lyase</keyword>
<dbReference type="Gene3D" id="3.20.20.120">
    <property type="entry name" value="Enolase-like C-terminal domain"/>
    <property type="match status" value="1"/>
</dbReference>
<dbReference type="GO" id="GO:0009063">
    <property type="term" value="P:amino acid catabolic process"/>
    <property type="evidence" value="ECO:0007669"/>
    <property type="project" value="InterPro"/>
</dbReference>
<evidence type="ECO:0000256" key="2">
    <source>
        <dbReference type="ARBA" id="ARBA00022842"/>
    </source>
</evidence>
<organism evidence="5 6">
    <name type="scientific">Parabacteroides chartae</name>
    <dbReference type="NCBI Taxonomy" id="1037355"/>
    <lineage>
        <taxon>Bacteria</taxon>
        <taxon>Pseudomonadati</taxon>
        <taxon>Bacteroidota</taxon>
        <taxon>Bacteroidia</taxon>
        <taxon>Bacteroidales</taxon>
        <taxon>Tannerellaceae</taxon>
        <taxon>Parabacteroides</taxon>
    </lineage>
</organism>
<reference evidence="6" key="1">
    <citation type="submission" date="2017-02" db="EMBL/GenBank/DDBJ databases">
        <authorList>
            <person name="Varghese N."/>
            <person name="Submissions S."/>
        </authorList>
    </citation>
    <scope>NUCLEOTIDE SEQUENCE [LARGE SCALE GENOMIC DNA]</scope>
    <source>
        <strain evidence="6">DSM 24967</strain>
    </source>
</reference>
<keyword evidence="2" id="KW-0460">Magnesium</keyword>
<dbReference type="AlphaFoldDB" id="A0A1T5C502"/>
<dbReference type="InterPro" id="IPR041338">
    <property type="entry name" value="OSBS_N"/>
</dbReference>
<name>A0A1T5C502_9BACT</name>
<proteinExistence type="predicted"/>
<dbReference type="InterPro" id="IPR029065">
    <property type="entry name" value="Enolase_C-like"/>
</dbReference>
<accession>A0A1T5C502</accession>
<dbReference type="SFLD" id="SFLDS00001">
    <property type="entry name" value="Enolase"/>
    <property type="match status" value="1"/>
</dbReference>
<dbReference type="SFLD" id="SFLDF00009">
    <property type="entry name" value="o-succinylbenzoate_synthase"/>
    <property type="match status" value="1"/>
</dbReference>
<dbReference type="Gene3D" id="3.30.390.10">
    <property type="entry name" value="Enolase-like, N-terminal domain"/>
    <property type="match status" value="1"/>
</dbReference>
<dbReference type="Pfam" id="PF13378">
    <property type="entry name" value="MR_MLE_C"/>
    <property type="match status" value="1"/>
</dbReference>
<dbReference type="SMART" id="SM00922">
    <property type="entry name" value="MR_MLE"/>
    <property type="match status" value="1"/>
</dbReference>
<gene>
    <name evidence="5" type="ORF">SAMN05660349_01687</name>
</gene>
<dbReference type="InterPro" id="IPR036849">
    <property type="entry name" value="Enolase-like_C_sf"/>
</dbReference>
<dbReference type="PANTHER" id="PTHR48073">
    <property type="entry name" value="O-SUCCINYLBENZOATE SYNTHASE-RELATED"/>
    <property type="match status" value="1"/>
</dbReference>
<dbReference type="SFLD" id="SFLDG00180">
    <property type="entry name" value="muconate_cycloisomerase"/>
    <property type="match status" value="1"/>
</dbReference>
<dbReference type="GO" id="GO:0016854">
    <property type="term" value="F:racemase and epimerase activity"/>
    <property type="evidence" value="ECO:0007669"/>
    <property type="project" value="UniProtKB-ARBA"/>
</dbReference>
<feature type="domain" description="Mandelate racemase/muconate lactonizing enzyme C-terminal" evidence="4">
    <location>
        <begin position="130"/>
        <end position="228"/>
    </location>
</feature>
<dbReference type="Proteomes" id="UP000190852">
    <property type="component" value="Unassembled WGS sequence"/>
</dbReference>